<evidence type="ECO:0000256" key="3">
    <source>
        <dbReference type="PROSITE-ProRule" id="PRU00023"/>
    </source>
</evidence>
<dbReference type="EMBL" id="HBGZ01021797">
    <property type="protein sequence ID" value="CAD9616400.1"/>
    <property type="molecule type" value="Transcribed_RNA"/>
</dbReference>
<proteinExistence type="predicted"/>
<evidence type="ECO:0000256" key="2">
    <source>
        <dbReference type="ARBA" id="ARBA00023043"/>
    </source>
</evidence>
<name>A0A7S2LU48_9STRA</name>
<keyword evidence="2 3" id="KW-0040">ANK repeat</keyword>
<sequence length="569" mass="63982">MSSVQQEQAGNNHYTADLLTEWFNYCENIESMTEDGVRCRVDEFVQHGYQIEEDNEFLHALCLNENVTEGMVRYLLDAFPGADKIIDNIGQTPLHCACHNEAIKEEVISCLIEHFPGAAAIADEKGRLPLHVAFEDNPNVTLSVVKILIDAQPETAHHLKRFSWTLLHCFCSGIRSQEEDGLEILDYFIQNYPEQLRHVEERNGYLPIHAAAGLGEKSPEFCRRLLAGYPEGAFITASQNWPLHWACMCGTLDTMKFFYNLCPDGVDIIAGEHGTPVHLAIARLGLNDNIPPDIQPYDPTTAVEMIKFLLDSNPNIALEEFNDMLPISRAAILAKNPTLNAGLEIVRMLYDAYPNAVLHDLLLLRVGLGQVRRHEVAQEVQDFITAQFNHARQSNSQNYITRRDVNGQLPLHTALSGNFNLGTIKLFVKGYSNAIQSPDISGALPLHIACQYHESAGVVDYLLGIDLSTLDSVDSEGNTPLHCACRGAKYDTITLLLEKYDAVSVSERNKHEKLPIDLLWESRAVSDRESNTYIESTFRLLKSNPELMMNYVMDLLQNDRKRKFDTLGE</sequence>
<dbReference type="Pfam" id="PF12796">
    <property type="entry name" value="Ank_2"/>
    <property type="match status" value="2"/>
</dbReference>
<dbReference type="PANTHER" id="PTHR24198">
    <property type="entry name" value="ANKYRIN REPEAT AND PROTEIN KINASE DOMAIN-CONTAINING PROTEIN"/>
    <property type="match status" value="1"/>
</dbReference>
<dbReference type="InterPro" id="IPR002110">
    <property type="entry name" value="Ankyrin_rpt"/>
</dbReference>
<dbReference type="PANTHER" id="PTHR24198:SF165">
    <property type="entry name" value="ANKYRIN REPEAT-CONTAINING PROTEIN-RELATED"/>
    <property type="match status" value="1"/>
</dbReference>
<dbReference type="PROSITE" id="PS50088">
    <property type="entry name" value="ANK_REPEAT"/>
    <property type="match status" value="1"/>
</dbReference>
<keyword evidence="1" id="KW-0677">Repeat</keyword>
<dbReference type="AlphaFoldDB" id="A0A7S2LU48"/>
<protein>
    <submittedName>
        <fullName evidence="4">Uncharacterized protein</fullName>
    </submittedName>
</protein>
<dbReference type="InterPro" id="IPR036770">
    <property type="entry name" value="Ankyrin_rpt-contain_sf"/>
</dbReference>
<evidence type="ECO:0000313" key="4">
    <source>
        <dbReference type="EMBL" id="CAD9616400.1"/>
    </source>
</evidence>
<accession>A0A7S2LU48</accession>
<dbReference type="Gene3D" id="1.25.40.20">
    <property type="entry name" value="Ankyrin repeat-containing domain"/>
    <property type="match status" value="2"/>
</dbReference>
<reference evidence="4" key="1">
    <citation type="submission" date="2021-01" db="EMBL/GenBank/DDBJ databases">
        <authorList>
            <person name="Corre E."/>
            <person name="Pelletier E."/>
            <person name="Niang G."/>
            <person name="Scheremetjew M."/>
            <person name="Finn R."/>
            <person name="Kale V."/>
            <person name="Holt S."/>
            <person name="Cochrane G."/>
            <person name="Meng A."/>
            <person name="Brown T."/>
            <person name="Cohen L."/>
        </authorList>
    </citation>
    <scope>NUCLEOTIDE SEQUENCE</scope>
    <source>
        <strain evidence="4">SM1012Den-03</strain>
    </source>
</reference>
<evidence type="ECO:0000256" key="1">
    <source>
        <dbReference type="ARBA" id="ARBA00022737"/>
    </source>
</evidence>
<dbReference type="SMART" id="SM00248">
    <property type="entry name" value="ANK"/>
    <property type="match status" value="9"/>
</dbReference>
<gene>
    <name evidence="4" type="ORF">SMAR0320_LOCUS15677</name>
</gene>
<organism evidence="4">
    <name type="scientific">Skeletonema marinoi</name>
    <dbReference type="NCBI Taxonomy" id="267567"/>
    <lineage>
        <taxon>Eukaryota</taxon>
        <taxon>Sar</taxon>
        <taxon>Stramenopiles</taxon>
        <taxon>Ochrophyta</taxon>
        <taxon>Bacillariophyta</taxon>
        <taxon>Coscinodiscophyceae</taxon>
        <taxon>Thalassiosirophycidae</taxon>
        <taxon>Thalassiosirales</taxon>
        <taxon>Skeletonemataceae</taxon>
        <taxon>Skeletonema</taxon>
        <taxon>Skeletonema marinoi-dohrnii complex</taxon>
    </lineage>
</organism>
<dbReference type="PROSITE" id="PS50297">
    <property type="entry name" value="ANK_REP_REGION"/>
    <property type="match status" value="1"/>
</dbReference>
<dbReference type="SUPFAM" id="SSF48403">
    <property type="entry name" value="Ankyrin repeat"/>
    <property type="match status" value="2"/>
</dbReference>
<feature type="repeat" description="ANK" evidence="3">
    <location>
        <begin position="476"/>
        <end position="508"/>
    </location>
</feature>